<name>A0A8T9QEK2_9BACT</name>
<reference evidence="2" key="1">
    <citation type="submission" date="2022-04" db="EMBL/GenBank/DDBJ databases">
        <title>Hymenobacter sp. isolated from the air.</title>
        <authorList>
            <person name="Won M."/>
            <person name="Lee C.-M."/>
            <person name="Woen H.-Y."/>
            <person name="Kwon S.-W."/>
        </authorList>
    </citation>
    <scope>NUCLEOTIDE SEQUENCE</scope>
    <source>
        <strain evidence="2">5116S-3</strain>
    </source>
</reference>
<evidence type="ECO:0000313" key="3">
    <source>
        <dbReference type="Proteomes" id="UP000831796"/>
    </source>
</evidence>
<evidence type="ECO:0000256" key="1">
    <source>
        <dbReference type="SAM" id="SignalP"/>
    </source>
</evidence>
<feature type="chain" id="PRO_5035752439" description="DUF4390 domain-containing protein" evidence="1">
    <location>
        <begin position="20"/>
        <end position="185"/>
    </location>
</feature>
<evidence type="ECO:0008006" key="4">
    <source>
        <dbReference type="Google" id="ProtNLM"/>
    </source>
</evidence>
<organism evidence="2 3">
    <name type="scientific">Hymenobacter cellulosilyticus</name>
    <dbReference type="NCBI Taxonomy" id="2932248"/>
    <lineage>
        <taxon>Bacteria</taxon>
        <taxon>Pseudomonadati</taxon>
        <taxon>Bacteroidota</taxon>
        <taxon>Cytophagia</taxon>
        <taxon>Cytophagales</taxon>
        <taxon>Hymenobacteraceae</taxon>
        <taxon>Hymenobacter</taxon>
    </lineage>
</organism>
<evidence type="ECO:0000313" key="2">
    <source>
        <dbReference type="EMBL" id="UOQ73979.1"/>
    </source>
</evidence>
<dbReference type="KEGG" id="hcu:MUN79_08805"/>
<feature type="signal peptide" evidence="1">
    <location>
        <begin position="1"/>
        <end position="19"/>
    </location>
</feature>
<dbReference type="Proteomes" id="UP000831796">
    <property type="component" value="Chromosome"/>
</dbReference>
<sequence>MRAALLTFLACSYALPVLCQTSRSTESNVKSPVLSIHYYVNNKEKQRRVKAKDITLWSRTHRYLLRDSAGLLLLPFVAKNDTLDLSIKLGRQSFSMERIPGWRLQPGATVWLGQIDDFNKVVSIAKEDKMLPTEADYAVLNSRYRLADYNVIDLPDTVLHKQVKYIIINGYGQGTLLESWWVASK</sequence>
<dbReference type="EMBL" id="CP095046">
    <property type="protein sequence ID" value="UOQ73979.1"/>
    <property type="molecule type" value="Genomic_DNA"/>
</dbReference>
<dbReference type="AlphaFoldDB" id="A0A8T9QEK2"/>
<keyword evidence="3" id="KW-1185">Reference proteome</keyword>
<keyword evidence="1" id="KW-0732">Signal</keyword>
<accession>A0A8T9QEK2</accession>
<gene>
    <name evidence="2" type="ORF">MUN79_08805</name>
</gene>
<proteinExistence type="predicted"/>
<protein>
    <recommendedName>
        <fullName evidence="4">DUF4390 domain-containing protein</fullName>
    </recommendedName>
</protein>
<dbReference type="RefSeq" id="WP_244677323.1">
    <property type="nucleotide sequence ID" value="NZ_CP095046.1"/>
</dbReference>